<gene>
    <name evidence="3" type="ORF">FHS32_001738</name>
</gene>
<dbReference type="InterPro" id="IPR050267">
    <property type="entry name" value="Anti-sigma-factor_SerPK"/>
</dbReference>
<dbReference type="Gene3D" id="3.30.565.10">
    <property type="entry name" value="Histidine kinase-like ATPase, C-terminal domain"/>
    <property type="match status" value="1"/>
</dbReference>
<evidence type="ECO:0000259" key="2">
    <source>
        <dbReference type="Pfam" id="PF13581"/>
    </source>
</evidence>
<dbReference type="CDD" id="cd16936">
    <property type="entry name" value="HATPase_RsbW-like"/>
    <property type="match status" value="1"/>
</dbReference>
<proteinExistence type="predicted"/>
<dbReference type="PANTHER" id="PTHR35526">
    <property type="entry name" value="ANTI-SIGMA-F FACTOR RSBW-RELATED"/>
    <property type="match status" value="1"/>
</dbReference>
<comment type="caution">
    <text evidence="3">The sequence shown here is derived from an EMBL/GenBank/DDBJ whole genome shotgun (WGS) entry which is preliminary data.</text>
</comment>
<dbReference type="Pfam" id="PF13581">
    <property type="entry name" value="HATPase_c_2"/>
    <property type="match status" value="1"/>
</dbReference>
<dbReference type="EMBL" id="JACHJE010000004">
    <property type="protein sequence ID" value="MBB5125006.1"/>
    <property type="molecule type" value="Genomic_DNA"/>
</dbReference>
<dbReference type="PANTHER" id="PTHR35526:SF3">
    <property type="entry name" value="ANTI-SIGMA-F FACTOR RSBW"/>
    <property type="match status" value="1"/>
</dbReference>
<dbReference type="InterPro" id="IPR003594">
    <property type="entry name" value="HATPase_dom"/>
</dbReference>
<dbReference type="InterPro" id="IPR036890">
    <property type="entry name" value="HATPase_C_sf"/>
</dbReference>
<evidence type="ECO:0000313" key="3">
    <source>
        <dbReference type="EMBL" id="MBB5125006.1"/>
    </source>
</evidence>
<dbReference type="Proteomes" id="UP000568022">
    <property type="component" value="Unassembled WGS sequence"/>
</dbReference>
<keyword evidence="4" id="KW-1185">Reference proteome</keyword>
<name>A0A7W8BMD0_9ACTN</name>
<keyword evidence="1" id="KW-0723">Serine/threonine-protein kinase</keyword>
<sequence length="118" mass="12490">MREAVARAVSERCRATHTPCDSHALEDALLVASELTTNAILHGGGVTDFQVDVSGLGVRLSVSDRSDRLPVAVPPTDRQGRRRPGGHGWPIVCRLSCDIRVSDLPAGGKCITAVVPLV</sequence>
<accession>A0A7W8BMD0</accession>
<organism evidence="3 4">
    <name type="scientific">Streptomyces griseoloalbus</name>
    <dbReference type="NCBI Taxonomy" id="67303"/>
    <lineage>
        <taxon>Bacteria</taxon>
        <taxon>Bacillati</taxon>
        <taxon>Actinomycetota</taxon>
        <taxon>Actinomycetes</taxon>
        <taxon>Kitasatosporales</taxon>
        <taxon>Streptomycetaceae</taxon>
        <taxon>Streptomyces</taxon>
    </lineage>
</organism>
<dbReference type="SUPFAM" id="SSF55874">
    <property type="entry name" value="ATPase domain of HSP90 chaperone/DNA topoisomerase II/histidine kinase"/>
    <property type="match status" value="1"/>
</dbReference>
<dbReference type="AlphaFoldDB" id="A0A7W8BMD0"/>
<dbReference type="GO" id="GO:0004674">
    <property type="term" value="F:protein serine/threonine kinase activity"/>
    <property type="evidence" value="ECO:0007669"/>
    <property type="project" value="UniProtKB-KW"/>
</dbReference>
<protein>
    <submittedName>
        <fullName evidence="3">Anti-sigma regulatory factor (Ser/Thr protein kinase)</fullName>
    </submittedName>
</protein>
<reference evidence="3 4" key="1">
    <citation type="submission" date="2020-08" db="EMBL/GenBank/DDBJ databases">
        <title>Genomic Encyclopedia of Type Strains, Phase III (KMG-III): the genomes of soil and plant-associated and newly described type strains.</title>
        <authorList>
            <person name="Whitman W."/>
        </authorList>
    </citation>
    <scope>NUCLEOTIDE SEQUENCE [LARGE SCALE GENOMIC DNA]</scope>
    <source>
        <strain evidence="3 4">CECT 3226</strain>
    </source>
</reference>
<keyword evidence="1" id="KW-0418">Kinase</keyword>
<feature type="domain" description="Histidine kinase/HSP90-like ATPase" evidence="2">
    <location>
        <begin position="5"/>
        <end position="113"/>
    </location>
</feature>
<evidence type="ECO:0000313" key="4">
    <source>
        <dbReference type="Proteomes" id="UP000568022"/>
    </source>
</evidence>
<keyword evidence="1" id="KW-0808">Transferase</keyword>
<evidence type="ECO:0000256" key="1">
    <source>
        <dbReference type="ARBA" id="ARBA00022527"/>
    </source>
</evidence>